<evidence type="ECO:0000313" key="2">
    <source>
        <dbReference type="EMBL" id="GMT05086.1"/>
    </source>
</evidence>
<reference evidence="2" key="1">
    <citation type="submission" date="2023-10" db="EMBL/GenBank/DDBJ databases">
        <title>Genome assembly of Pristionchus species.</title>
        <authorList>
            <person name="Yoshida K."/>
            <person name="Sommer R.J."/>
        </authorList>
    </citation>
    <scope>NUCLEOTIDE SEQUENCE</scope>
    <source>
        <strain evidence="2">RS0144</strain>
    </source>
</reference>
<organism evidence="2 3">
    <name type="scientific">Pristionchus entomophagus</name>
    <dbReference type="NCBI Taxonomy" id="358040"/>
    <lineage>
        <taxon>Eukaryota</taxon>
        <taxon>Metazoa</taxon>
        <taxon>Ecdysozoa</taxon>
        <taxon>Nematoda</taxon>
        <taxon>Chromadorea</taxon>
        <taxon>Rhabditida</taxon>
        <taxon>Rhabditina</taxon>
        <taxon>Diplogasteromorpha</taxon>
        <taxon>Diplogasteroidea</taxon>
        <taxon>Neodiplogasteridae</taxon>
        <taxon>Pristionchus</taxon>
    </lineage>
</organism>
<comment type="caution">
    <text evidence="2">The sequence shown here is derived from an EMBL/GenBank/DDBJ whole genome shotgun (WGS) entry which is preliminary data.</text>
</comment>
<sequence length="259" mass="27868">RGKGRDPLIQTRGRTQGREGKGPVDLPYPHSPPSTVSFSTTSIHQLRMFSSRAVFSSFDSFLYGPVPSSPQSPFISASLQMDVEETSSFSRFDYMGLSAASASPSPALNAVGWPITGAAGASAAAAAAAPSPSLPSWNETREETAMYDVLSVNQLTSFESIVGSSTTLSEIASLCPMMDLDCSPYSMVSPSLLDYSCLSPMHLIPPISVCQQEELLEMLHEGPLSPSWIEAAIEEYLLPTPSSLETPTLWQVRCQRSHD</sequence>
<dbReference type="Proteomes" id="UP001432027">
    <property type="component" value="Unassembled WGS sequence"/>
</dbReference>
<evidence type="ECO:0000313" key="3">
    <source>
        <dbReference type="Proteomes" id="UP001432027"/>
    </source>
</evidence>
<evidence type="ECO:0000256" key="1">
    <source>
        <dbReference type="SAM" id="MobiDB-lite"/>
    </source>
</evidence>
<name>A0AAV5UDN4_9BILA</name>
<gene>
    <name evidence="2" type="ORF">PENTCL1PPCAC_27260</name>
</gene>
<accession>A0AAV5UDN4</accession>
<feature type="region of interest" description="Disordered" evidence="1">
    <location>
        <begin position="1"/>
        <end position="37"/>
    </location>
</feature>
<protein>
    <submittedName>
        <fullName evidence="2">Uncharacterized protein</fullName>
    </submittedName>
</protein>
<keyword evidence="3" id="KW-1185">Reference proteome</keyword>
<feature type="non-terminal residue" evidence="2">
    <location>
        <position position="1"/>
    </location>
</feature>
<feature type="non-terminal residue" evidence="2">
    <location>
        <position position="259"/>
    </location>
</feature>
<dbReference type="AlphaFoldDB" id="A0AAV5UDN4"/>
<dbReference type="EMBL" id="BTSX01000006">
    <property type="protein sequence ID" value="GMT05086.1"/>
    <property type="molecule type" value="Genomic_DNA"/>
</dbReference>
<proteinExistence type="predicted"/>